<protein>
    <recommendedName>
        <fullName evidence="1">O-methyltransferase C-terminal domain-containing protein</fullName>
    </recommendedName>
</protein>
<evidence type="ECO:0000313" key="3">
    <source>
        <dbReference type="Proteomes" id="UP000657918"/>
    </source>
</evidence>
<dbReference type="Gene3D" id="3.40.50.150">
    <property type="entry name" value="Vaccinia Virus protein VP39"/>
    <property type="match status" value="1"/>
</dbReference>
<dbReference type="EMBL" id="JADGMS010000005">
    <property type="protein sequence ID" value="KAF9682673.1"/>
    <property type="molecule type" value="Genomic_DNA"/>
</dbReference>
<dbReference type="InterPro" id="IPR029063">
    <property type="entry name" value="SAM-dependent_MTases_sf"/>
</dbReference>
<keyword evidence="3" id="KW-1185">Reference proteome</keyword>
<sequence length="187" mass="20517">MWFRTTQLTLRSHVSTVSRGWQASHQTSKCYSSSYDAKVNHIIDLLFRDTSEVDGAWLSPSEIAARIPTKSPDGKDAASFCSTCTGENGEDLPHVSADAPSFPALPSNGKVFIVESLLPVAPKNIASSHIVFEQDLFMLAQNPGGKERTTKEFEALAKNSVFSGCEIICCAYNIWVMECHRKSTAKN</sequence>
<gene>
    <name evidence="2" type="ORF">SADUNF_Sadunf05G0133200</name>
</gene>
<feature type="domain" description="O-methyltransferase C-terminal" evidence="1">
    <location>
        <begin position="104"/>
        <end position="162"/>
    </location>
</feature>
<accession>A0A835N3P1</accession>
<proteinExistence type="predicted"/>
<dbReference type="SUPFAM" id="SSF53335">
    <property type="entry name" value="S-adenosyl-L-methionine-dependent methyltransferases"/>
    <property type="match status" value="1"/>
</dbReference>
<dbReference type="OrthoDB" id="1606438at2759"/>
<dbReference type="Pfam" id="PF00891">
    <property type="entry name" value="Methyltransf_2"/>
    <property type="match status" value="1"/>
</dbReference>
<organism evidence="2 3">
    <name type="scientific">Salix dunnii</name>
    <dbReference type="NCBI Taxonomy" id="1413687"/>
    <lineage>
        <taxon>Eukaryota</taxon>
        <taxon>Viridiplantae</taxon>
        <taxon>Streptophyta</taxon>
        <taxon>Embryophyta</taxon>
        <taxon>Tracheophyta</taxon>
        <taxon>Spermatophyta</taxon>
        <taxon>Magnoliopsida</taxon>
        <taxon>eudicotyledons</taxon>
        <taxon>Gunneridae</taxon>
        <taxon>Pentapetalae</taxon>
        <taxon>rosids</taxon>
        <taxon>fabids</taxon>
        <taxon>Malpighiales</taxon>
        <taxon>Salicaceae</taxon>
        <taxon>Saliceae</taxon>
        <taxon>Salix</taxon>
    </lineage>
</organism>
<dbReference type="AlphaFoldDB" id="A0A835N3P1"/>
<reference evidence="2 3" key="1">
    <citation type="submission" date="2020-10" db="EMBL/GenBank/DDBJ databases">
        <title>Plant Genome Project.</title>
        <authorList>
            <person name="Zhang R.-G."/>
        </authorList>
    </citation>
    <scope>NUCLEOTIDE SEQUENCE [LARGE SCALE GENOMIC DNA]</scope>
    <source>
        <strain evidence="2">FAFU-HL-1</strain>
        <tissue evidence="2">Leaf</tissue>
    </source>
</reference>
<dbReference type="InterPro" id="IPR001077">
    <property type="entry name" value="COMT_C"/>
</dbReference>
<evidence type="ECO:0000313" key="2">
    <source>
        <dbReference type="EMBL" id="KAF9682673.1"/>
    </source>
</evidence>
<dbReference type="GO" id="GO:0008171">
    <property type="term" value="F:O-methyltransferase activity"/>
    <property type="evidence" value="ECO:0007669"/>
    <property type="project" value="InterPro"/>
</dbReference>
<name>A0A835N3P1_9ROSI</name>
<comment type="caution">
    <text evidence="2">The sequence shown here is derived from an EMBL/GenBank/DDBJ whole genome shotgun (WGS) entry which is preliminary data.</text>
</comment>
<dbReference type="Proteomes" id="UP000657918">
    <property type="component" value="Unassembled WGS sequence"/>
</dbReference>
<evidence type="ECO:0000259" key="1">
    <source>
        <dbReference type="Pfam" id="PF00891"/>
    </source>
</evidence>